<gene>
    <name evidence="1" type="ORF">CHARACLAT_007261</name>
</gene>
<sequence length="113" mass="12492">MLGPELCCCYCETSAALFCSIEATPPRVSLQWHHTVPTVSASAHLHVMLLVSKLSQFTDSSARPSREQGEAKDGGRQQFSARVLPSVTGFLCLTFSLKNPHQLGCFCHWRRIS</sequence>
<keyword evidence="2" id="KW-1185">Reference proteome</keyword>
<protein>
    <submittedName>
        <fullName evidence="1">Uncharacterized protein</fullName>
    </submittedName>
</protein>
<dbReference type="EMBL" id="JAHUTJ010074170">
    <property type="protein sequence ID" value="MED6293089.1"/>
    <property type="molecule type" value="Genomic_DNA"/>
</dbReference>
<dbReference type="Proteomes" id="UP001352852">
    <property type="component" value="Unassembled WGS sequence"/>
</dbReference>
<evidence type="ECO:0000313" key="1">
    <source>
        <dbReference type="EMBL" id="MED6293089.1"/>
    </source>
</evidence>
<comment type="caution">
    <text evidence="1">The sequence shown here is derived from an EMBL/GenBank/DDBJ whole genome shotgun (WGS) entry which is preliminary data.</text>
</comment>
<evidence type="ECO:0000313" key="2">
    <source>
        <dbReference type="Proteomes" id="UP001352852"/>
    </source>
</evidence>
<reference evidence="1 2" key="1">
    <citation type="submission" date="2021-06" db="EMBL/GenBank/DDBJ databases">
        <authorList>
            <person name="Palmer J.M."/>
        </authorList>
    </citation>
    <scope>NUCLEOTIDE SEQUENCE [LARGE SCALE GENOMIC DNA]</scope>
    <source>
        <strain evidence="1 2">CL_MEX2019</strain>
        <tissue evidence="1">Muscle</tissue>
    </source>
</reference>
<accession>A0ABU7F198</accession>
<name>A0ABU7F198_9TELE</name>
<organism evidence="1 2">
    <name type="scientific">Characodon lateralis</name>
    <dbReference type="NCBI Taxonomy" id="208331"/>
    <lineage>
        <taxon>Eukaryota</taxon>
        <taxon>Metazoa</taxon>
        <taxon>Chordata</taxon>
        <taxon>Craniata</taxon>
        <taxon>Vertebrata</taxon>
        <taxon>Euteleostomi</taxon>
        <taxon>Actinopterygii</taxon>
        <taxon>Neopterygii</taxon>
        <taxon>Teleostei</taxon>
        <taxon>Neoteleostei</taxon>
        <taxon>Acanthomorphata</taxon>
        <taxon>Ovalentaria</taxon>
        <taxon>Atherinomorphae</taxon>
        <taxon>Cyprinodontiformes</taxon>
        <taxon>Goodeidae</taxon>
        <taxon>Characodon</taxon>
    </lineage>
</organism>
<proteinExistence type="predicted"/>